<comment type="caution">
    <text evidence="1">The sequence shown here is derived from an EMBL/GenBank/DDBJ whole genome shotgun (WGS) entry which is preliminary data.</text>
</comment>
<sequence length="216" mass="22542">MRRPIYISLALIVAGAPVLADGNKIYLTQSAPFNGNSAGNTINVDQSAADFSLIGLESNPALQAGRGNSADILAEGYGSEILLRQENNSTNGNTAALYTYGMVDAALTQSGEQNIATLRVMGPGMTGQITQDGNLNQGTLNAVGIMGTATLEQIGSNIDATLNVEAYYGHVNYAIEGSNLRFANEGPTIRTFGQTVNIRQSALGLVGSENGRGNQK</sequence>
<dbReference type="Proteomes" id="UP000592216">
    <property type="component" value="Unassembled WGS sequence"/>
</dbReference>
<dbReference type="RefSeq" id="WP_177156881.1">
    <property type="nucleotide sequence ID" value="NZ_JABCJE010000002.1"/>
</dbReference>
<gene>
    <name evidence="1" type="ORF">HJ536_04830</name>
</gene>
<evidence type="ECO:0000313" key="1">
    <source>
        <dbReference type="EMBL" id="NVO22675.1"/>
    </source>
</evidence>
<organism evidence="1 2">
    <name type="scientific">Donghicola mangrovi</name>
    <dbReference type="NCBI Taxonomy" id="2729614"/>
    <lineage>
        <taxon>Bacteria</taxon>
        <taxon>Pseudomonadati</taxon>
        <taxon>Pseudomonadota</taxon>
        <taxon>Alphaproteobacteria</taxon>
        <taxon>Rhodobacterales</taxon>
        <taxon>Roseobacteraceae</taxon>
        <taxon>Donghicola</taxon>
    </lineage>
</organism>
<evidence type="ECO:0008006" key="3">
    <source>
        <dbReference type="Google" id="ProtNLM"/>
    </source>
</evidence>
<evidence type="ECO:0000313" key="2">
    <source>
        <dbReference type="Proteomes" id="UP000592216"/>
    </source>
</evidence>
<name>A0A850Q817_9RHOB</name>
<dbReference type="AlphaFoldDB" id="A0A850Q817"/>
<reference evidence="1 2" key="1">
    <citation type="submission" date="2020-04" db="EMBL/GenBank/DDBJ databases">
        <title>Donghicola sp., a member of the Rhodobacteraceae family isolated from mangrove forest in Thailand.</title>
        <authorList>
            <person name="Charoenyingcharoen P."/>
            <person name="Yukphan P."/>
        </authorList>
    </citation>
    <scope>NUCLEOTIDE SEQUENCE [LARGE SCALE GENOMIC DNA]</scope>
    <source>
        <strain evidence="1 2">B5-SW-15</strain>
    </source>
</reference>
<proteinExistence type="predicted"/>
<protein>
    <recommendedName>
        <fullName evidence="3">Curlin associated repeat-containing protein</fullName>
    </recommendedName>
</protein>
<accession>A0A850Q817</accession>
<dbReference type="EMBL" id="JABCJE010000002">
    <property type="protein sequence ID" value="NVO22675.1"/>
    <property type="molecule type" value="Genomic_DNA"/>
</dbReference>